<organism evidence="2 3">
    <name type="scientific">Mycobacterium marinum</name>
    <dbReference type="NCBI Taxonomy" id="1781"/>
    <lineage>
        <taxon>Bacteria</taxon>
        <taxon>Bacillati</taxon>
        <taxon>Actinomycetota</taxon>
        <taxon>Actinomycetes</taxon>
        <taxon>Mycobacteriales</taxon>
        <taxon>Mycobacteriaceae</taxon>
        <taxon>Mycobacterium</taxon>
        <taxon>Mycobacterium ulcerans group</taxon>
    </lineage>
</organism>
<dbReference type="InterPro" id="IPR014833">
    <property type="entry name" value="TnsA_N"/>
</dbReference>
<evidence type="ECO:0000313" key="2">
    <source>
        <dbReference type="EMBL" id="RFZ31626.1"/>
    </source>
</evidence>
<protein>
    <recommendedName>
        <fullName evidence="1">TnsA endonuclease N-terminal domain-containing protein</fullName>
    </recommendedName>
</protein>
<evidence type="ECO:0000313" key="3">
    <source>
        <dbReference type="Proteomes" id="UP000257451"/>
    </source>
</evidence>
<dbReference type="NCBIfam" id="NF033179">
    <property type="entry name" value="TnsA_like_Actin"/>
    <property type="match status" value="1"/>
</dbReference>
<accession>A0A3E2MML7</accession>
<dbReference type="InterPro" id="IPR048000">
    <property type="entry name" value="TnsA-like"/>
</dbReference>
<gene>
    <name evidence="2" type="ORF">DAVIS_05588</name>
</gene>
<sequence length="257" mass="28427">MRTKSASLASSSTPSAIPDLVPQTVVSYRRESDGHENSLKLGDVTSAALAGAAPWRTFRWVKGQKHYSGTYWSATEAGHVIYESRLELARLLYADFDPGVNRIVAQPFLLSTEINGQVRRHIPDFLLISDTGAVVVDVKPRHRLAHPKVSSTFAWTRAVVNARGWRYEVASEPPVIELANIRFLAGYRRPHLVDDALVRRVRAAGIDGATLAEAMKQLGGPAAQARATILHLVWTQEFIVDTSQPLTSRTLLRRRTA</sequence>
<dbReference type="Pfam" id="PF08722">
    <property type="entry name" value="Tn7_TnsA-like_N"/>
    <property type="match status" value="1"/>
</dbReference>
<comment type="caution">
    <text evidence="2">The sequence shown here is derived from an EMBL/GenBank/DDBJ whole genome shotgun (WGS) entry which is preliminary data.</text>
</comment>
<evidence type="ECO:0000259" key="1">
    <source>
        <dbReference type="Pfam" id="PF08722"/>
    </source>
</evidence>
<dbReference type="AlphaFoldDB" id="A0A3E2MML7"/>
<dbReference type="EMBL" id="PEDF01000224">
    <property type="protein sequence ID" value="RFZ31626.1"/>
    <property type="molecule type" value="Genomic_DNA"/>
</dbReference>
<dbReference type="Proteomes" id="UP000257451">
    <property type="component" value="Unassembled WGS sequence"/>
</dbReference>
<proteinExistence type="predicted"/>
<name>A0A3E2MML7_MYCMR</name>
<reference evidence="2 3" key="1">
    <citation type="journal article" date="2018" name="Sci. Rep.">
        <title>Extensive genomic diversity among Mycobacterium marinum strains revealed by whole genome sequencing.</title>
        <authorList>
            <person name="Das S."/>
            <person name="Pettersson B.M."/>
            <person name="Behra P.R."/>
            <person name="Mallick A."/>
            <person name="Cheramie M."/>
            <person name="Ramesh M."/>
            <person name="Shirreff L."/>
            <person name="DuCote T."/>
            <person name="Dasgupta S."/>
            <person name="Ennis D.G."/>
            <person name="Kirsebom L.A."/>
        </authorList>
    </citation>
    <scope>NUCLEOTIDE SEQUENCE [LARGE SCALE GENOMIC DNA]</scope>
    <source>
        <strain evidence="2 3">Davis1</strain>
    </source>
</reference>
<feature type="domain" description="TnsA endonuclease N-terminal" evidence="1">
    <location>
        <begin position="97"/>
        <end position="172"/>
    </location>
</feature>